<accession>A0A194XP17</accession>
<dbReference type="Proteomes" id="UP000070700">
    <property type="component" value="Unassembled WGS sequence"/>
</dbReference>
<reference evidence="2 3" key="1">
    <citation type="submission" date="2015-10" db="EMBL/GenBank/DDBJ databases">
        <title>Full genome of DAOMC 229536 Phialocephala scopiformis, a fungal endophyte of spruce producing the potent anti-insectan compound rugulosin.</title>
        <authorList>
            <consortium name="DOE Joint Genome Institute"/>
            <person name="Walker A.K."/>
            <person name="Frasz S.L."/>
            <person name="Seifert K.A."/>
            <person name="Miller J.D."/>
            <person name="Mondo S.J."/>
            <person name="Labutti K."/>
            <person name="Lipzen A."/>
            <person name="Dockter R."/>
            <person name="Kennedy M."/>
            <person name="Grigoriev I.V."/>
            <person name="Spatafora J.W."/>
        </authorList>
    </citation>
    <scope>NUCLEOTIDE SEQUENCE [LARGE SCALE GENOMIC DNA]</scope>
    <source>
        <strain evidence="2 3">CBS 120377</strain>
    </source>
</reference>
<evidence type="ECO:0000313" key="2">
    <source>
        <dbReference type="EMBL" id="KUJ21990.1"/>
    </source>
</evidence>
<protein>
    <submittedName>
        <fullName evidence="2">Uncharacterized protein</fullName>
    </submittedName>
</protein>
<feature type="region of interest" description="Disordered" evidence="1">
    <location>
        <begin position="1"/>
        <end position="77"/>
    </location>
</feature>
<dbReference type="EMBL" id="KQ947407">
    <property type="protein sequence ID" value="KUJ21990.1"/>
    <property type="molecule type" value="Genomic_DNA"/>
</dbReference>
<evidence type="ECO:0000256" key="1">
    <source>
        <dbReference type="SAM" id="MobiDB-lite"/>
    </source>
</evidence>
<dbReference type="AlphaFoldDB" id="A0A194XP17"/>
<dbReference type="GeneID" id="28831504"/>
<sequence>MLLSYIQSTASTRTSTSKCGPPGPIPSSALPLRRFNSSSNTTKPPSPPKEPIQSPPSRDSTPSPIPSTKVETSQEQPFCCPSLDLPIYSPTSHALTLFLRALTIRRQHITTITSSSSSTLLFSPLFPLNTLPFPHQTQQQLEIIEFETISSDRTFDRKFQHRYFIIVPGRDISDVEMDLGGNFREVSISWVEEERRKGDDGGGWGFVGRDEVVRDRVGWRCEDCGVGYWVRLIGVGE</sequence>
<feature type="compositionally biased region" description="Polar residues" evidence="1">
    <location>
        <begin position="1"/>
        <end position="18"/>
    </location>
</feature>
<organism evidence="2 3">
    <name type="scientific">Mollisia scopiformis</name>
    <name type="common">Conifer needle endophyte fungus</name>
    <name type="synonym">Phialocephala scopiformis</name>
    <dbReference type="NCBI Taxonomy" id="149040"/>
    <lineage>
        <taxon>Eukaryota</taxon>
        <taxon>Fungi</taxon>
        <taxon>Dikarya</taxon>
        <taxon>Ascomycota</taxon>
        <taxon>Pezizomycotina</taxon>
        <taxon>Leotiomycetes</taxon>
        <taxon>Helotiales</taxon>
        <taxon>Mollisiaceae</taxon>
        <taxon>Mollisia</taxon>
    </lineage>
</organism>
<dbReference type="InParanoid" id="A0A194XP17"/>
<dbReference type="RefSeq" id="XP_018076345.1">
    <property type="nucleotide sequence ID" value="XM_018221778.1"/>
</dbReference>
<proteinExistence type="predicted"/>
<keyword evidence="3" id="KW-1185">Reference proteome</keyword>
<gene>
    <name evidence="2" type="ORF">LY89DRAFT_768261</name>
</gene>
<evidence type="ECO:0000313" key="3">
    <source>
        <dbReference type="Proteomes" id="UP000070700"/>
    </source>
</evidence>
<name>A0A194XP17_MOLSC</name>
<feature type="compositionally biased region" description="Pro residues" evidence="1">
    <location>
        <begin position="44"/>
        <end position="54"/>
    </location>
</feature>
<dbReference type="KEGG" id="psco:LY89DRAFT_768261"/>